<accession>A0ACA9NF83</accession>
<dbReference type="Proteomes" id="UP000789702">
    <property type="component" value="Unassembled WGS sequence"/>
</dbReference>
<protein>
    <submittedName>
        <fullName evidence="1">11251_t:CDS:1</fullName>
    </submittedName>
</protein>
<proteinExistence type="predicted"/>
<evidence type="ECO:0000313" key="2">
    <source>
        <dbReference type="Proteomes" id="UP000789702"/>
    </source>
</evidence>
<organism evidence="1 2">
    <name type="scientific">Dentiscutata heterogama</name>
    <dbReference type="NCBI Taxonomy" id="1316150"/>
    <lineage>
        <taxon>Eukaryota</taxon>
        <taxon>Fungi</taxon>
        <taxon>Fungi incertae sedis</taxon>
        <taxon>Mucoromycota</taxon>
        <taxon>Glomeromycotina</taxon>
        <taxon>Glomeromycetes</taxon>
        <taxon>Diversisporales</taxon>
        <taxon>Gigasporaceae</taxon>
        <taxon>Dentiscutata</taxon>
    </lineage>
</organism>
<gene>
    <name evidence="1" type="ORF">DHETER_LOCUS8797</name>
</gene>
<keyword evidence="2" id="KW-1185">Reference proteome</keyword>
<dbReference type="EMBL" id="CAJVPU010014409">
    <property type="protein sequence ID" value="CAG8639901.1"/>
    <property type="molecule type" value="Genomic_DNA"/>
</dbReference>
<evidence type="ECO:0000313" key="1">
    <source>
        <dbReference type="EMBL" id="CAG8639901.1"/>
    </source>
</evidence>
<sequence length="287" mass="31563">MDKSLTEALSQVLDNIFPVTTLLNKNSENESNNKGLESVFITPKSLEIWKQISDESNEQLFQWKRSIIRKEFYSTLGIAIEALEDTKSPVNLPSKPVRPTSTPNKPVTLSAPVSRSSTPDSIHNNLSSSSYGNLPKQKMSTTQIDATKQLDLNLARSLCSISEELLSLSSQTSDALTFWLDQREQTIMDSETYNQMIECLVGHAQKIRDGGGNQTKTGWNSRGIKLKKKGGGTVASGLASLSLPFKKQKSQTNSPVTPVTSTSTSADVFKNRTSGNNNDVYERPLSM</sequence>
<comment type="caution">
    <text evidence="1">The sequence shown here is derived from an EMBL/GenBank/DDBJ whole genome shotgun (WGS) entry which is preliminary data.</text>
</comment>
<name>A0ACA9NF83_9GLOM</name>
<reference evidence="1" key="1">
    <citation type="submission" date="2021-06" db="EMBL/GenBank/DDBJ databases">
        <authorList>
            <person name="Kallberg Y."/>
            <person name="Tangrot J."/>
            <person name="Rosling A."/>
        </authorList>
    </citation>
    <scope>NUCLEOTIDE SEQUENCE</scope>
    <source>
        <strain evidence="1">IL203A</strain>
    </source>
</reference>